<dbReference type="AlphaFoldDB" id="A0A8H6XH10"/>
<evidence type="ECO:0000313" key="3">
    <source>
        <dbReference type="Proteomes" id="UP000620124"/>
    </source>
</evidence>
<dbReference type="OrthoDB" id="1470350at2759"/>
<reference evidence="2" key="1">
    <citation type="submission" date="2020-05" db="EMBL/GenBank/DDBJ databases">
        <title>Mycena genomes resolve the evolution of fungal bioluminescence.</title>
        <authorList>
            <person name="Tsai I.J."/>
        </authorList>
    </citation>
    <scope>NUCLEOTIDE SEQUENCE</scope>
    <source>
        <strain evidence="2">CCC161011</strain>
    </source>
</reference>
<keyword evidence="1" id="KW-0472">Membrane</keyword>
<dbReference type="Gene3D" id="1.10.630.10">
    <property type="entry name" value="Cytochrome P450"/>
    <property type="match status" value="1"/>
</dbReference>
<dbReference type="Proteomes" id="UP000620124">
    <property type="component" value="Unassembled WGS sequence"/>
</dbReference>
<proteinExistence type="predicted"/>
<dbReference type="SUPFAM" id="SSF48264">
    <property type="entry name" value="Cytochrome P450"/>
    <property type="match status" value="1"/>
</dbReference>
<accession>A0A8H6XH10</accession>
<gene>
    <name evidence="2" type="ORF">MVEN_01954900</name>
</gene>
<feature type="transmembrane region" description="Helical" evidence="1">
    <location>
        <begin position="12"/>
        <end position="29"/>
    </location>
</feature>
<keyword evidence="1" id="KW-0812">Transmembrane</keyword>
<sequence>MSKITGTVDFGAIEVTILIVTGLTCYVLVRSFRSCLSKPLKGPSSTFRNFFFGVMPYLRSAPDAGAIYEDWASEYGEVFSVPAFLGSRNIVFTDPKTIAHFAARETYGYVATPHSKHFTEKLFGRGLFWAEGDSHKRQRRELNPAFSNAAIKT</sequence>
<dbReference type="InterPro" id="IPR036396">
    <property type="entry name" value="Cyt_P450_sf"/>
</dbReference>
<keyword evidence="3" id="KW-1185">Reference proteome</keyword>
<protein>
    <submittedName>
        <fullName evidence="2">Cytochrome P450</fullName>
    </submittedName>
</protein>
<dbReference type="GO" id="GO:0004497">
    <property type="term" value="F:monooxygenase activity"/>
    <property type="evidence" value="ECO:0007669"/>
    <property type="project" value="InterPro"/>
</dbReference>
<evidence type="ECO:0000313" key="2">
    <source>
        <dbReference type="EMBL" id="KAF7340357.1"/>
    </source>
</evidence>
<evidence type="ECO:0000256" key="1">
    <source>
        <dbReference type="SAM" id="Phobius"/>
    </source>
</evidence>
<keyword evidence="1" id="KW-1133">Transmembrane helix</keyword>
<organism evidence="2 3">
    <name type="scientific">Mycena venus</name>
    <dbReference type="NCBI Taxonomy" id="2733690"/>
    <lineage>
        <taxon>Eukaryota</taxon>
        <taxon>Fungi</taxon>
        <taxon>Dikarya</taxon>
        <taxon>Basidiomycota</taxon>
        <taxon>Agaricomycotina</taxon>
        <taxon>Agaricomycetes</taxon>
        <taxon>Agaricomycetidae</taxon>
        <taxon>Agaricales</taxon>
        <taxon>Marasmiineae</taxon>
        <taxon>Mycenaceae</taxon>
        <taxon>Mycena</taxon>
    </lineage>
</organism>
<dbReference type="GO" id="GO:0016705">
    <property type="term" value="F:oxidoreductase activity, acting on paired donors, with incorporation or reduction of molecular oxygen"/>
    <property type="evidence" value="ECO:0007669"/>
    <property type="project" value="InterPro"/>
</dbReference>
<dbReference type="EMBL" id="JACAZI010000019">
    <property type="protein sequence ID" value="KAF7340357.1"/>
    <property type="molecule type" value="Genomic_DNA"/>
</dbReference>
<dbReference type="GO" id="GO:0005506">
    <property type="term" value="F:iron ion binding"/>
    <property type="evidence" value="ECO:0007669"/>
    <property type="project" value="InterPro"/>
</dbReference>
<dbReference type="GO" id="GO:0020037">
    <property type="term" value="F:heme binding"/>
    <property type="evidence" value="ECO:0007669"/>
    <property type="project" value="InterPro"/>
</dbReference>
<name>A0A8H6XH10_9AGAR</name>
<comment type="caution">
    <text evidence="2">The sequence shown here is derived from an EMBL/GenBank/DDBJ whole genome shotgun (WGS) entry which is preliminary data.</text>
</comment>